<evidence type="ECO:0000313" key="2">
    <source>
        <dbReference type="Proteomes" id="UP001499978"/>
    </source>
</evidence>
<protein>
    <recommendedName>
        <fullName evidence="3">Ferrous iron transport protein A</fullName>
    </recommendedName>
</protein>
<name>A0ABN3N707_9ACTN</name>
<proteinExistence type="predicted"/>
<keyword evidence="2" id="KW-1185">Reference proteome</keyword>
<organism evidence="1 2">
    <name type="scientific">Pilimelia columellifera subsp. columellifera</name>
    <dbReference type="NCBI Taxonomy" id="706583"/>
    <lineage>
        <taxon>Bacteria</taxon>
        <taxon>Bacillati</taxon>
        <taxon>Actinomycetota</taxon>
        <taxon>Actinomycetes</taxon>
        <taxon>Micromonosporales</taxon>
        <taxon>Micromonosporaceae</taxon>
        <taxon>Pilimelia</taxon>
    </lineage>
</organism>
<comment type="caution">
    <text evidence="1">The sequence shown here is derived from an EMBL/GenBank/DDBJ whole genome shotgun (WGS) entry which is preliminary data.</text>
</comment>
<gene>
    <name evidence="1" type="ORF">GCM10010201_09240</name>
</gene>
<evidence type="ECO:0008006" key="3">
    <source>
        <dbReference type="Google" id="ProtNLM"/>
    </source>
</evidence>
<dbReference type="EMBL" id="BAAARY010000003">
    <property type="protein sequence ID" value="GAA2515125.1"/>
    <property type="molecule type" value="Genomic_DNA"/>
</dbReference>
<sequence length="71" mass="7822">MLDETDIGSRVVVRRHAGIRDGRPVFRDVLGVLTAASALELTLLTRDGDEVTVPVAEIHRAKRIPPSPPRR</sequence>
<dbReference type="RefSeq" id="WP_344168748.1">
    <property type="nucleotide sequence ID" value="NZ_BAAARY010000003.1"/>
</dbReference>
<dbReference type="Proteomes" id="UP001499978">
    <property type="component" value="Unassembled WGS sequence"/>
</dbReference>
<evidence type="ECO:0000313" key="1">
    <source>
        <dbReference type="EMBL" id="GAA2515125.1"/>
    </source>
</evidence>
<reference evidence="1 2" key="1">
    <citation type="journal article" date="2019" name="Int. J. Syst. Evol. Microbiol.">
        <title>The Global Catalogue of Microorganisms (GCM) 10K type strain sequencing project: providing services to taxonomists for standard genome sequencing and annotation.</title>
        <authorList>
            <consortium name="The Broad Institute Genomics Platform"/>
            <consortium name="The Broad Institute Genome Sequencing Center for Infectious Disease"/>
            <person name="Wu L."/>
            <person name="Ma J."/>
        </authorList>
    </citation>
    <scope>NUCLEOTIDE SEQUENCE [LARGE SCALE GENOMIC DNA]</scope>
    <source>
        <strain evidence="1 2">JCM 3367</strain>
    </source>
</reference>
<accession>A0ABN3N707</accession>